<evidence type="ECO:0008006" key="3">
    <source>
        <dbReference type="Google" id="ProtNLM"/>
    </source>
</evidence>
<dbReference type="RefSeq" id="WP_286253084.1">
    <property type="nucleotide sequence ID" value="NZ_AP018448.1"/>
</dbReference>
<dbReference type="Proteomes" id="UP001321542">
    <property type="component" value="Chromosome"/>
</dbReference>
<dbReference type="Pfam" id="PF06224">
    <property type="entry name" value="AlkZ-like"/>
    <property type="match status" value="1"/>
</dbReference>
<reference evidence="1 2" key="2">
    <citation type="journal article" date="2023" name="ChemBioChem">
        <title>Acyltransferase Domain Exchange between Two Independent Type I Polyketide Synthases in the Same Producer Strain of Macrolide Antibiotics.</title>
        <authorList>
            <person name="Kudo F."/>
            <person name="Kishikawa K."/>
            <person name="Tsuboi K."/>
            <person name="Kido T."/>
            <person name="Usui T."/>
            <person name="Hashimoto J."/>
            <person name="Shin-Ya K."/>
            <person name="Miyanaga A."/>
            <person name="Eguchi T."/>
        </authorList>
    </citation>
    <scope>NUCLEOTIDE SEQUENCE [LARGE SCALE GENOMIC DNA]</scope>
    <source>
        <strain evidence="1 2">A-8890</strain>
    </source>
</reference>
<dbReference type="PANTHER" id="PTHR38479:SF2">
    <property type="entry name" value="WINGED HELIX DNA-BINDING DOMAIN-CONTAINING PROTEIN"/>
    <property type="match status" value="1"/>
</dbReference>
<sequence length="395" mass="43837">MKMTERALNRATLARQLLLAREPGLDAVEAVRRVVALQAQQPASPYIALWNRLTAFDARALDEALADHRTVRATLMRITVHLVHADDYAPFREAMDPTLRASRLGDTRFTSSGLTAADADTLLPSLLRYASTPRTAAELRTWLDDELPNRPGTPLAPLAADAHRMLRHYAPLWHAPTGGPWSFDTRQSYVSPPHPPRLTDSESAAKGLRTLLHRYLEAFGPATVADMAQFTLIQRARIRPVVQEMLANAEVEQLPPATGKTPLYDIPDAPRPPENTPAPPRLLPMWDSPLLAYADRSRLIPPAYRKHVTRMNGDVLPTLLVDGQVAGVWRVVDDAASIEATAFHPLPAAVWRALGEEAEALTTFLAGRDARPYRRYDHWWGKGFPGGEVRRLSEG</sequence>
<accession>A0ABN5VJD1</accession>
<organism evidence="1 2">
    <name type="scientific">Streptomyces graminofaciens</name>
    <dbReference type="NCBI Taxonomy" id="68212"/>
    <lineage>
        <taxon>Bacteria</taxon>
        <taxon>Bacillati</taxon>
        <taxon>Actinomycetota</taxon>
        <taxon>Actinomycetes</taxon>
        <taxon>Kitasatosporales</taxon>
        <taxon>Streptomycetaceae</taxon>
        <taxon>Streptomyces</taxon>
    </lineage>
</organism>
<reference evidence="1 2" key="1">
    <citation type="journal article" date="2010" name="ChemBioChem">
        <title>Cloning and characterization of the biosynthetic gene cluster of 16-membered macrolide antibiotic FD-891: involvement of a dual functional cytochrome P450 monooxygenase catalyzing epoxidation and hydroxylation.</title>
        <authorList>
            <person name="Kudo F."/>
            <person name="Motegi A."/>
            <person name="Mizoue K."/>
            <person name="Eguchi T."/>
        </authorList>
    </citation>
    <scope>NUCLEOTIDE SEQUENCE [LARGE SCALE GENOMIC DNA]</scope>
    <source>
        <strain evidence="1 2">A-8890</strain>
    </source>
</reference>
<proteinExistence type="predicted"/>
<evidence type="ECO:0000313" key="2">
    <source>
        <dbReference type="Proteomes" id="UP001321542"/>
    </source>
</evidence>
<name>A0ABN5VJD1_9ACTN</name>
<keyword evidence="2" id="KW-1185">Reference proteome</keyword>
<dbReference type="InterPro" id="IPR009351">
    <property type="entry name" value="AlkZ-like"/>
</dbReference>
<dbReference type="PANTHER" id="PTHR38479">
    <property type="entry name" value="LMO0824 PROTEIN"/>
    <property type="match status" value="1"/>
</dbReference>
<dbReference type="EMBL" id="AP018448">
    <property type="protein sequence ID" value="BBC33514.1"/>
    <property type="molecule type" value="Genomic_DNA"/>
</dbReference>
<gene>
    <name evidence="1" type="ORF">SGFS_048080</name>
</gene>
<evidence type="ECO:0000313" key="1">
    <source>
        <dbReference type="EMBL" id="BBC33514.1"/>
    </source>
</evidence>
<protein>
    <recommendedName>
        <fullName evidence="3">Winged helix DNA-binding domain-containing protein</fullName>
    </recommendedName>
</protein>